<accession>A0A8J7YX03</accession>
<dbReference type="AlphaFoldDB" id="A0A8J7YX03"/>
<proteinExistence type="predicted"/>
<reference evidence="7" key="1">
    <citation type="submission" date="2019-12" db="EMBL/GenBank/DDBJ databases">
        <title>High-Quality draft genome sequences of three cyanobacteria isolated from the limestone walls of the Old Cathedral of Coimbra.</title>
        <authorList>
            <person name="Tiago I."/>
            <person name="Soares F."/>
            <person name="Portugal A."/>
        </authorList>
    </citation>
    <scope>NUCLEOTIDE SEQUENCE</scope>
    <source>
        <strain evidence="7">A</strain>
    </source>
</reference>
<feature type="transmembrane region" description="Helical" evidence="5">
    <location>
        <begin position="72"/>
        <end position="96"/>
    </location>
</feature>
<organism evidence="7 8">
    <name type="scientific">Myxacorys almedinensis A</name>
    <dbReference type="NCBI Taxonomy" id="2690445"/>
    <lineage>
        <taxon>Bacteria</taxon>
        <taxon>Bacillati</taxon>
        <taxon>Cyanobacteriota</taxon>
        <taxon>Cyanophyceae</taxon>
        <taxon>Leptolyngbyales</taxon>
        <taxon>Leptolyngbyaceae</taxon>
        <taxon>Myxacorys</taxon>
        <taxon>Myxacorys almedinensis</taxon>
    </lineage>
</organism>
<evidence type="ECO:0000313" key="7">
    <source>
        <dbReference type="EMBL" id="NDJ15714.1"/>
    </source>
</evidence>
<keyword evidence="8" id="KW-1185">Reference proteome</keyword>
<evidence type="ECO:0000256" key="1">
    <source>
        <dbReference type="ARBA" id="ARBA00004141"/>
    </source>
</evidence>
<evidence type="ECO:0000313" key="8">
    <source>
        <dbReference type="Proteomes" id="UP000646053"/>
    </source>
</evidence>
<keyword evidence="2 5" id="KW-0812">Transmembrane</keyword>
<sequence length="260" mass="28822">MRLFNSVKVRTPESVDLEFTLAGIGNRAIALLIDYLLWGALLVTVIVLWGLFAYNLPLYFRGLANSEALETWLAAVAWLVYSAAYASYFVGFETLWQGQTPGKRYTKIRVICENGQPVGLAQAALRSLLRPVDDFLSIGLLLILFTKREKRLGDWVAGTLVIQEEPAIVSANVALSADAQPLADQLGATANISALLPDDFAVIRSYLQRRTLMEPKAKAELGLQLARQARTLIGLHELPFDMTPDLFLEAMYLAYQQQSS</sequence>
<dbReference type="EMBL" id="WVIE01000001">
    <property type="protein sequence ID" value="NDJ15714.1"/>
    <property type="molecule type" value="Genomic_DNA"/>
</dbReference>
<dbReference type="GO" id="GO:0016020">
    <property type="term" value="C:membrane"/>
    <property type="evidence" value="ECO:0007669"/>
    <property type="project" value="UniProtKB-SubCell"/>
</dbReference>
<evidence type="ECO:0000256" key="2">
    <source>
        <dbReference type="ARBA" id="ARBA00022692"/>
    </source>
</evidence>
<dbReference type="Pfam" id="PF06271">
    <property type="entry name" value="RDD"/>
    <property type="match status" value="1"/>
</dbReference>
<feature type="transmembrane region" description="Helical" evidence="5">
    <location>
        <begin position="29"/>
        <end position="52"/>
    </location>
</feature>
<comment type="subcellular location">
    <subcellularLocation>
        <location evidence="1">Membrane</location>
        <topology evidence="1">Multi-pass membrane protein</topology>
    </subcellularLocation>
</comment>
<name>A0A8J7YX03_9CYAN</name>
<keyword evidence="3 5" id="KW-1133">Transmembrane helix</keyword>
<dbReference type="PANTHER" id="PTHR38480:SF1">
    <property type="entry name" value="SLR0254 PROTEIN"/>
    <property type="match status" value="1"/>
</dbReference>
<dbReference type="PANTHER" id="PTHR38480">
    <property type="entry name" value="SLR0254 PROTEIN"/>
    <property type="match status" value="1"/>
</dbReference>
<comment type="caution">
    <text evidence="7">The sequence shown here is derived from an EMBL/GenBank/DDBJ whole genome shotgun (WGS) entry which is preliminary data.</text>
</comment>
<evidence type="ECO:0000256" key="4">
    <source>
        <dbReference type="ARBA" id="ARBA00023136"/>
    </source>
</evidence>
<protein>
    <submittedName>
        <fullName evidence="7">RDD family protein</fullName>
    </submittedName>
</protein>
<gene>
    <name evidence="7" type="ORF">GS601_00155</name>
</gene>
<dbReference type="Proteomes" id="UP000646053">
    <property type="component" value="Unassembled WGS sequence"/>
</dbReference>
<keyword evidence="4 5" id="KW-0472">Membrane</keyword>
<evidence type="ECO:0000256" key="5">
    <source>
        <dbReference type="SAM" id="Phobius"/>
    </source>
</evidence>
<evidence type="ECO:0000259" key="6">
    <source>
        <dbReference type="Pfam" id="PF06271"/>
    </source>
</evidence>
<dbReference type="RefSeq" id="WP_162421128.1">
    <property type="nucleotide sequence ID" value="NZ_WVIE01000001.1"/>
</dbReference>
<evidence type="ECO:0000256" key="3">
    <source>
        <dbReference type="ARBA" id="ARBA00022989"/>
    </source>
</evidence>
<feature type="domain" description="RDD" evidence="6">
    <location>
        <begin position="21"/>
        <end position="158"/>
    </location>
</feature>
<dbReference type="InterPro" id="IPR010432">
    <property type="entry name" value="RDD"/>
</dbReference>